<evidence type="ECO:0000259" key="12">
    <source>
        <dbReference type="PROSITE" id="PS50011"/>
    </source>
</evidence>
<dbReference type="GO" id="GO:0004709">
    <property type="term" value="F:MAP kinase kinase kinase activity"/>
    <property type="evidence" value="ECO:0007669"/>
    <property type="project" value="UniProtKB-EC"/>
</dbReference>
<dbReference type="PANTHER" id="PTHR48016">
    <property type="entry name" value="MAP KINASE KINASE KINASE SSK2-RELATED-RELATED"/>
    <property type="match status" value="1"/>
</dbReference>
<dbReference type="SUPFAM" id="SSF56112">
    <property type="entry name" value="Protein kinase-like (PK-like)"/>
    <property type="match status" value="1"/>
</dbReference>
<evidence type="ECO:0000256" key="2">
    <source>
        <dbReference type="ARBA" id="ARBA00012406"/>
    </source>
</evidence>
<evidence type="ECO:0000313" key="13">
    <source>
        <dbReference type="EMBL" id="KAK7282762.1"/>
    </source>
</evidence>
<keyword evidence="3" id="KW-0723">Serine/threonine-protein kinase</keyword>
<dbReference type="InterPro" id="IPR000719">
    <property type="entry name" value="Prot_kinase_dom"/>
</dbReference>
<evidence type="ECO:0000256" key="7">
    <source>
        <dbReference type="ARBA" id="ARBA00022840"/>
    </source>
</evidence>
<dbReference type="Pfam" id="PF00069">
    <property type="entry name" value="Pkinase"/>
    <property type="match status" value="1"/>
</dbReference>
<keyword evidence="14" id="KW-1185">Reference proteome</keyword>
<feature type="compositionally biased region" description="Gly residues" evidence="11">
    <location>
        <begin position="279"/>
        <end position="288"/>
    </location>
</feature>
<organism evidence="13 14">
    <name type="scientific">Crotalaria pallida</name>
    <name type="common">Smooth rattlebox</name>
    <name type="synonym">Crotalaria striata</name>
    <dbReference type="NCBI Taxonomy" id="3830"/>
    <lineage>
        <taxon>Eukaryota</taxon>
        <taxon>Viridiplantae</taxon>
        <taxon>Streptophyta</taxon>
        <taxon>Embryophyta</taxon>
        <taxon>Tracheophyta</taxon>
        <taxon>Spermatophyta</taxon>
        <taxon>Magnoliopsida</taxon>
        <taxon>eudicotyledons</taxon>
        <taxon>Gunneridae</taxon>
        <taxon>Pentapetalae</taxon>
        <taxon>rosids</taxon>
        <taxon>fabids</taxon>
        <taxon>Fabales</taxon>
        <taxon>Fabaceae</taxon>
        <taxon>Papilionoideae</taxon>
        <taxon>50 kb inversion clade</taxon>
        <taxon>genistoids sensu lato</taxon>
        <taxon>core genistoids</taxon>
        <taxon>Crotalarieae</taxon>
        <taxon>Crotalaria</taxon>
    </lineage>
</organism>
<dbReference type="InterPro" id="IPR011009">
    <property type="entry name" value="Kinase-like_dom_sf"/>
</dbReference>
<comment type="caution">
    <text evidence="13">The sequence shown here is derived from an EMBL/GenBank/DDBJ whole genome shotgun (WGS) entry which is preliminary data.</text>
</comment>
<comment type="catalytic activity">
    <reaction evidence="9">
        <text>L-seryl-[protein] + ATP = O-phospho-L-seryl-[protein] + ADP + H(+)</text>
        <dbReference type="Rhea" id="RHEA:17989"/>
        <dbReference type="Rhea" id="RHEA-COMP:9863"/>
        <dbReference type="Rhea" id="RHEA-COMP:11604"/>
        <dbReference type="ChEBI" id="CHEBI:15378"/>
        <dbReference type="ChEBI" id="CHEBI:29999"/>
        <dbReference type="ChEBI" id="CHEBI:30616"/>
        <dbReference type="ChEBI" id="CHEBI:83421"/>
        <dbReference type="ChEBI" id="CHEBI:456216"/>
        <dbReference type="EC" id="2.7.11.25"/>
    </reaction>
</comment>
<evidence type="ECO:0000256" key="8">
    <source>
        <dbReference type="ARBA" id="ARBA00047559"/>
    </source>
</evidence>
<feature type="binding site" evidence="10">
    <location>
        <position position="432"/>
    </location>
    <ligand>
        <name>ATP</name>
        <dbReference type="ChEBI" id="CHEBI:30616"/>
    </ligand>
</feature>
<dbReference type="GO" id="GO:0005737">
    <property type="term" value="C:cytoplasm"/>
    <property type="evidence" value="ECO:0007669"/>
    <property type="project" value="TreeGrafter"/>
</dbReference>
<dbReference type="InterPro" id="IPR017441">
    <property type="entry name" value="Protein_kinase_ATP_BS"/>
</dbReference>
<evidence type="ECO:0000256" key="4">
    <source>
        <dbReference type="ARBA" id="ARBA00022679"/>
    </source>
</evidence>
<comment type="similarity">
    <text evidence="1">Belongs to the protein kinase superfamily. STE Ser/Thr protein kinase family. MAP kinase kinase kinase subfamily.</text>
</comment>
<proteinExistence type="inferred from homology"/>
<name>A0AAN9IMH1_CROPI</name>
<dbReference type="EMBL" id="JAYWIO010000002">
    <property type="protein sequence ID" value="KAK7282762.1"/>
    <property type="molecule type" value="Genomic_DNA"/>
</dbReference>
<gene>
    <name evidence="13" type="ORF">RIF29_11796</name>
</gene>
<dbReference type="InterPro" id="IPR008271">
    <property type="entry name" value="Ser/Thr_kinase_AS"/>
</dbReference>
<dbReference type="GO" id="GO:1902065">
    <property type="term" value="P:response to L-glutamate"/>
    <property type="evidence" value="ECO:0007669"/>
    <property type="project" value="UniProtKB-ARBA"/>
</dbReference>
<dbReference type="Gene3D" id="1.10.510.10">
    <property type="entry name" value="Transferase(Phosphotransferase) domain 1"/>
    <property type="match status" value="1"/>
</dbReference>
<dbReference type="SMART" id="SM00220">
    <property type="entry name" value="S_TKc"/>
    <property type="match status" value="1"/>
</dbReference>
<dbReference type="EC" id="2.7.11.25" evidence="2"/>
<comment type="catalytic activity">
    <reaction evidence="8">
        <text>L-threonyl-[protein] + ATP = O-phospho-L-threonyl-[protein] + ADP + H(+)</text>
        <dbReference type="Rhea" id="RHEA:46608"/>
        <dbReference type="Rhea" id="RHEA-COMP:11060"/>
        <dbReference type="Rhea" id="RHEA-COMP:11605"/>
        <dbReference type="ChEBI" id="CHEBI:15378"/>
        <dbReference type="ChEBI" id="CHEBI:30013"/>
        <dbReference type="ChEBI" id="CHEBI:30616"/>
        <dbReference type="ChEBI" id="CHEBI:61977"/>
        <dbReference type="ChEBI" id="CHEBI:456216"/>
        <dbReference type="EC" id="2.7.11.25"/>
    </reaction>
</comment>
<dbReference type="PROSITE" id="PS00108">
    <property type="entry name" value="PROTEIN_KINASE_ST"/>
    <property type="match status" value="1"/>
</dbReference>
<evidence type="ECO:0000256" key="9">
    <source>
        <dbReference type="ARBA" id="ARBA00048329"/>
    </source>
</evidence>
<evidence type="ECO:0000256" key="3">
    <source>
        <dbReference type="ARBA" id="ARBA00022527"/>
    </source>
</evidence>
<dbReference type="InterPro" id="IPR050538">
    <property type="entry name" value="MAP_kinase_kinase_kinase"/>
</dbReference>
<dbReference type="FunFam" id="1.10.510.10:FF:000359">
    <property type="entry name" value="Mitogen-activated protein kinase 1, putative, expressed"/>
    <property type="match status" value="1"/>
</dbReference>
<keyword evidence="4" id="KW-0808">Transferase</keyword>
<dbReference type="AlphaFoldDB" id="A0AAN9IMH1"/>
<feature type="domain" description="Protein kinase" evidence="12">
    <location>
        <begin position="404"/>
        <end position="657"/>
    </location>
</feature>
<evidence type="ECO:0000313" key="14">
    <source>
        <dbReference type="Proteomes" id="UP001372338"/>
    </source>
</evidence>
<dbReference type="PROSITE" id="PS00107">
    <property type="entry name" value="PROTEIN_KINASE_ATP"/>
    <property type="match status" value="1"/>
</dbReference>
<evidence type="ECO:0000256" key="1">
    <source>
        <dbReference type="ARBA" id="ARBA00006529"/>
    </source>
</evidence>
<reference evidence="13 14" key="1">
    <citation type="submission" date="2024-01" db="EMBL/GenBank/DDBJ databases">
        <title>The genomes of 5 underutilized Papilionoideae crops provide insights into root nodulation and disease resistanc.</title>
        <authorList>
            <person name="Yuan L."/>
        </authorList>
    </citation>
    <scope>NUCLEOTIDE SEQUENCE [LARGE SCALE GENOMIC DNA]</scope>
    <source>
        <strain evidence="13">ZHUSHIDOU_FW_LH</strain>
        <tissue evidence="13">Leaf</tissue>
    </source>
</reference>
<accession>A0AAN9IMH1</accession>
<keyword evidence="7 10" id="KW-0067">ATP-binding</keyword>
<dbReference type="PANTHER" id="PTHR48016:SF29">
    <property type="entry name" value="MITOGEN-ACTIVATED PROTEIN KINASE KINASE KINASE 1-RELATED"/>
    <property type="match status" value="1"/>
</dbReference>
<evidence type="ECO:0000256" key="6">
    <source>
        <dbReference type="ARBA" id="ARBA00022777"/>
    </source>
</evidence>
<evidence type="ECO:0000256" key="11">
    <source>
        <dbReference type="SAM" id="MobiDB-lite"/>
    </source>
</evidence>
<evidence type="ECO:0000256" key="5">
    <source>
        <dbReference type="ARBA" id="ARBA00022741"/>
    </source>
</evidence>
<evidence type="ECO:0000256" key="10">
    <source>
        <dbReference type="PROSITE-ProRule" id="PRU10141"/>
    </source>
</evidence>
<dbReference type="Proteomes" id="UP001372338">
    <property type="component" value="Unassembled WGS sequence"/>
</dbReference>
<feature type="region of interest" description="Disordered" evidence="11">
    <location>
        <begin position="324"/>
        <end position="389"/>
    </location>
</feature>
<sequence>MLPARLAPFTCASGTTRTRDHMLKEHKPLPLVSASTVIVNKNIQRSNPSHHQSAIHVAPRFQFPPFSTFPFNVVYQPRSTVVVKCSAVFNHLAPPFLTGQLRLLFLSQLSTLNLTPPLSPPHSLIPTKQTDSMDLKKLRRKPKLERRNAVKYSDYDTASSSSSFDDYSSSGSLYTRSLELHDRTSFRIEGNEGEFDWICRHLGLSGPEDFAIPAAAWEALKVRSNSDVLPRLELIDKEEEEEEKKKGVESELGENFEESVGVRVRDEPGETSGCCNNDSGGGGGGGGGIKGIHPMMLKPPPGMRVPVVDSTCSTWDLLRDFAPQGGEEQREAEKEEEEEEEVGARREKEEEVGEDNVVIVDELSGPCSFSTSNEDDSSSTNMEPRSNNISPNARIKRVITAGNWQKGGLLGRGSFGSVYEGISEDGFFFAVKEVSLLDQGSQGKQSVFQLEQEIALLSQFEHENIVQYYGTETDESKLYIFLEFVTKGSLASLYRRYTLRDSQVSAYTRQILHGLKYLHDQSVVHRDIKCANILVDANGSVKLADFGLAKATKLNDVKSCKGTPFWMAPEVVKGKHQGYGLPADMWSLGCTVLEMLTGQIPYCELERMQALFRIGKGERPPIPDSLSRDARDFIMQCLQVNPNDRATASQLLNHPFVQRPVSQSSGSSFPNVPGR</sequence>
<keyword evidence="6" id="KW-0418">Kinase</keyword>
<dbReference type="PROSITE" id="PS50011">
    <property type="entry name" value="PROTEIN_KINASE_DOM"/>
    <property type="match status" value="1"/>
</dbReference>
<feature type="region of interest" description="Disordered" evidence="11">
    <location>
        <begin position="239"/>
        <end position="288"/>
    </location>
</feature>
<protein>
    <recommendedName>
        <fullName evidence="2">mitogen-activated protein kinase kinase kinase</fullName>
        <ecNumber evidence="2">2.7.11.25</ecNumber>
    </recommendedName>
</protein>
<keyword evidence="5 10" id="KW-0547">Nucleotide-binding</keyword>
<dbReference type="GO" id="GO:0005524">
    <property type="term" value="F:ATP binding"/>
    <property type="evidence" value="ECO:0007669"/>
    <property type="project" value="UniProtKB-UniRule"/>
</dbReference>